<evidence type="ECO:0000313" key="2">
    <source>
        <dbReference type="EMBL" id="RKP00251.1"/>
    </source>
</evidence>
<dbReference type="STRING" id="1555241.A0A4P9X5B8"/>
<reference evidence="3" key="1">
    <citation type="journal article" date="2018" name="Nat. Microbiol.">
        <title>Leveraging single-cell genomics to expand the fungal tree of life.</title>
        <authorList>
            <person name="Ahrendt S.R."/>
            <person name="Quandt C.A."/>
            <person name="Ciobanu D."/>
            <person name="Clum A."/>
            <person name="Salamov A."/>
            <person name="Andreopoulos B."/>
            <person name="Cheng J.F."/>
            <person name="Woyke T."/>
            <person name="Pelin A."/>
            <person name="Henrissat B."/>
            <person name="Reynolds N.K."/>
            <person name="Benny G.L."/>
            <person name="Smith M.E."/>
            <person name="James T.Y."/>
            <person name="Grigoriev I.V."/>
        </authorList>
    </citation>
    <scope>NUCLEOTIDE SEQUENCE [LARGE SCALE GENOMIC DNA]</scope>
    <source>
        <strain evidence="3">ATCC 52028</strain>
    </source>
</reference>
<dbReference type="GO" id="GO:0008237">
    <property type="term" value="F:metallopeptidase activity"/>
    <property type="evidence" value="ECO:0007669"/>
    <property type="project" value="TreeGrafter"/>
</dbReference>
<feature type="domain" description="WLM" evidence="1">
    <location>
        <begin position="2"/>
        <end position="144"/>
    </location>
</feature>
<dbReference type="EMBL" id="ML014227">
    <property type="protein sequence ID" value="RKP00251.1"/>
    <property type="molecule type" value="Genomic_DNA"/>
</dbReference>
<sequence>MARPSTPAERFGQHLVLKREPDHADAYALLRNASVRVQPLMRARGWHVPILQEMFPRAANLLGLNYNRGAKILLRLRHPHDKRQFLPLDDVVGTLLHELTHIVHGPHAAPFYALLDELRREYDALLVKPRWEADGFVGAGQRLG</sequence>
<feature type="non-terminal residue" evidence="2">
    <location>
        <position position="144"/>
    </location>
</feature>
<dbReference type="GO" id="GO:0005634">
    <property type="term" value="C:nucleus"/>
    <property type="evidence" value="ECO:0007669"/>
    <property type="project" value="TreeGrafter"/>
</dbReference>
<evidence type="ECO:0000313" key="3">
    <source>
        <dbReference type="Proteomes" id="UP000274922"/>
    </source>
</evidence>
<proteinExistence type="predicted"/>
<keyword evidence="3" id="KW-1185">Reference proteome</keyword>
<organism evidence="2 3">
    <name type="scientific">Caulochytrium protostelioides</name>
    <dbReference type="NCBI Taxonomy" id="1555241"/>
    <lineage>
        <taxon>Eukaryota</taxon>
        <taxon>Fungi</taxon>
        <taxon>Fungi incertae sedis</taxon>
        <taxon>Chytridiomycota</taxon>
        <taxon>Chytridiomycota incertae sedis</taxon>
        <taxon>Chytridiomycetes</taxon>
        <taxon>Caulochytriales</taxon>
        <taxon>Caulochytriaceae</taxon>
        <taxon>Caulochytrium</taxon>
    </lineage>
</organism>
<dbReference type="PANTHER" id="PTHR46622">
    <property type="entry name" value="DNA-DEPENDENT METALLOPROTEASE WSS1"/>
    <property type="match status" value="1"/>
</dbReference>
<dbReference type="PANTHER" id="PTHR46622:SF1">
    <property type="entry name" value="DNA-DEPENDENT METALLOPROTEASE WSS1"/>
    <property type="match status" value="1"/>
</dbReference>
<dbReference type="GO" id="GO:0006281">
    <property type="term" value="P:DNA repair"/>
    <property type="evidence" value="ECO:0007669"/>
    <property type="project" value="TreeGrafter"/>
</dbReference>
<accession>A0A4P9X5B8</accession>
<dbReference type="OrthoDB" id="261960at2759"/>
<dbReference type="AlphaFoldDB" id="A0A4P9X5B8"/>
<dbReference type="InterPro" id="IPR053000">
    <property type="entry name" value="WSS1-like_metalloprotease"/>
</dbReference>
<name>A0A4P9X5B8_9FUNG</name>
<gene>
    <name evidence="2" type="ORF">CXG81DRAFT_13450</name>
</gene>
<evidence type="ECO:0000259" key="1">
    <source>
        <dbReference type="PROSITE" id="PS51397"/>
    </source>
</evidence>
<dbReference type="PROSITE" id="PS51397">
    <property type="entry name" value="WLM"/>
    <property type="match status" value="1"/>
</dbReference>
<dbReference type="InterPro" id="IPR013536">
    <property type="entry name" value="WLM_dom"/>
</dbReference>
<protein>
    <recommendedName>
        <fullName evidence="1">WLM domain-containing protein</fullName>
    </recommendedName>
</protein>
<dbReference type="Pfam" id="PF08325">
    <property type="entry name" value="WLM"/>
    <property type="match status" value="1"/>
</dbReference>
<dbReference type="Proteomes" id="UP000274922">
    <property type="component" value="Unassembled WGS sequence"/>
</dbReference>